<dbReference type="AlphaFoldDB" id="A0A3N4G789"/>
<keyword evidence="3" id="KW-1185">Reference proteome</keyword>
<organism evidence="2 3">
    <name type="scientific">Gordonia oryzae</name>
    <dbReference type="NCBI Taxonomy" id="2487349"/>
    <lineage>
        <taxon>Bacteria</taxon>
        <taxon>Bacillati</taxon>
        <taxon>Actinomycetota</taxon>
        <taxon>Actinomycetes</taxon>
        <taxon>Mycobacteriales</taxon>
        <taxon>Gordoniaceae</taxon>
        <taxon>Gordonia</taxon>
    </lineage>
</organism>
<evidence type="ECO:0000313" key="3">
    <source>
        <dbReference type="Proteomes" id="UP000267536"/>
    </source>
</evidence>
<dbReference type="EMBL" id="RKMH01000025">
    <property type="protein sequence ID" value="RPA56396.1"/>
    <property type="molecule type" value="Genomic_DNA"/>
</dbReference>
<feature type="compositionally biased region" description="Basic and acidic residues" evidence="1">
    <location>
        <begin position="60"/>
        <end position="75"/>
    </location>
</feature>
<accession>A0A3N4G789</accession>
<reference evidence="2 3" key="1">
    <citation type="submission" date="2018-11" db="EMBL/GenBank/DDBJ databases">
        <title>Draft genome sequence of Gordonia sp. RS15-1S isolated from rice stems.</title>
        <authorList>
            <person name="Muangham S."/>
        </authorList>
    </citation>
    <scope>NUCLEOTIDE SEQUENCE [LARGE SCALE GENOMIC DNA]</scope>
    <source>
        <strain evidence="2 3">RS15-1S</strain>
    </source>
</reference>
<protein>
    <submittedName>
        <fullName evidence="2">Uncharacterized protein</fullName>
    </submittedName>
</protein>
<dbReference type="Proteomes" id="UP000267536">
    <property type="component" value="Unassembled WGS sequence"/>
</dbReference>
<gene>
    <name evidence="2" type="ORF">EF294_21145</name>
</gene>
<sequence length="168" mass="17967">MVTFDDGREFEFTLYQRIGTKVLLVGNSVVITLEQIDRSTNPAHVELGIEFGNPDQGVTEQDRSRFEASRRHGTDHWSLPMNAPGGTPPISVSGDVANRTAGTASVGAGAAALSLTLNTVEVYPGDTFRISRIGTFTVNSYTIGPEAPDPNAVGGSPGTIDISLRWQY</sequence>
<feature type="region of interest" description="Disordered" evidence="1">
    <location>
        <begin position="52"/>
        <end position="83"/>
    </location>
</feature>
<evidence type="ECO:0000313" key="2">
    <source>
        <dbReference type="EMBL" id="RPA56396.1"/>
    </source>
</evidence>
<comment type="caution">
    <text evidence="2">The sequence shown here is derived from an EMBL/GenBank/DDBJ whole genome shotgun (WGS) entry which is preliminary data.</text>
</comment>
<proteinExistence type="predicted"/>
<evidence type="ECO:0000256" key="1">
    <source>
        <dbReference type="SAM" id="MobiDB-lite"/>
    </source>
</evidence>
<name>A0A3N4G789_9ACTN</name>